<dbReference type="EMBL" id="JAKJXO020000001">
    <property type="protein sequence ID" value="KAL1612343.1"/>
    <property type="molecule type" value="Genomic_DNA"/>
</dbReference>
<keyword evidence="3 6" id="KW-1133">Transmembrane helix</keyword>
<evidence type="ECO:0000256" key="3">
    <source>
        <dbReference type="ARBA" id="ARBA00022989"/>
    </source>
</evidence>
<evidence type="ECO:0000256" key="4">
    <source>
        <dbReference type="ARBA" id="ARBA00023136"/>
    </source>
</evidence>
<evidence type="ECO:0000256" key="5">
    <source>
        <dbReference type="ARBA" id="ARBA00038359"/>
    </source>
</evidence>
<evidence type="ECO:0000313" key="9">
    <source>
        <dbReference type="Proteomes" id="UP001521785"/>
    </source>
</evidence>
<keyword evidence="9" id="KW-1185">Reference proteome</keyword>
<dbReference type="Pfam" id="PF20684">
    <property type="entry name" value="Fung_rhodopsin"/>
    <property type="match status" value="1"/>
</dbReference>
<gene>
    <name evidence="8" type="ORF">SLS60_000569</name>
</gene>
<reference evidence="8 9" key="1">
    <citation type="submission" date="2024-02" db="EMBL/GenBank/DDBJ databases">
        <title>De novo assembly and annotation of 12 fungi associated with fruit tree decline syndrome in Ontario, Canada.</title>
        <authorList>
            <person name="Sulman M."/>
            <person name="Ellouze W."/>
            <person name="Ilyukhin E."/>
        </authorList>
    </citation>
    <scope>NUCLEOTIDE SEQUENCE [LARGE SCALE GENOMIC DNA]</scope>
    <source>
        <strain evidence="8 9">M42-189</strain>
    </source>
</reference>
<evidence type="ECO:0000256" key="2">
    <source>
        <dbReference type="ARBA" id="ARBA00022692"/>
    </source>
</evidence>
<comment type="subcellular location">
    <subcellularLocation>
        <location evidence="1">Membrane</location>
        <topology evidence="1">Multi-pass membrane protein</topology>
    </subcellularLocation>
</comment>
<sequence>MNHTEYALISAGFPPQAFYDKIAYPNAKCYGFGFVNDQDFIGLFESHTALNMAFDFTVFITPMILFTKPNLKMKNLFAMSGIFILGAVVVFTSVWRLYSIVDNRAATSPYIDFTWWTPISIILSALEIDLAIMCASMPIFWPVIEESFAAIFVTREVQITEQRRYSFADRGLAYELEHSDTMHRQASVKTQSTSRESLVITRLESGKNVEEHYKDPYLAAQVDPFREIAQEVAVKTDVEAKKKDKWVL</sequence>
<feature type="transmembrane region" description="Helical" evidence="6">
    <location>
        <begin position="115"/>
        <end position="141"/>
    </location>
</feature>
<protein>
    <recommendedName>
        <fullName evidence="7">Rhodopsin domain-containing protein</fullName>
    </recommendedName>
</protein>
<feature type="domain" description="Rhodopsin" evidence="7">
    <location>
        <begin position="42"/>
        <end position="145"/>
    </location>
</feature>
<evidence type="ECO:0000256" key="6">
    <source>
        <dbReference type="SAM" id="Phobius"/>
    </source>
</evidence>
<organism evidence="8 9">
    <name type="scientific">Paraconiothyrium brasiliense</name>
    <dbReference type="NCBI Taxonomy" id="300254"/>
    <lineage>
        <taxon>Eukaryota</taxon>
        <taxon>Fungi</taxon>
        <taxon>Dikarya</taxon>
        <taxon>Ascomycota</taxon>
        <taxon>Pezizomycotina</taxon>
        <taxon>Dothideomycetes</taxon>
        <taxon>Pleosporomycetidae</taxon>
        <taxon>Pleosporales</taxon>
        <taxon>Massarineae</taxon>
        <taxon>Didymosphaeriaceae</taxon>
        <taxon>Paraconiothyrium</taxon>
    </lineage>
</organism>
<dbReference type="PANTHER" id="PTHR33048:SF47">
    <property type="entry name" value="INTEGRAL MEMBRANE PROTEIN-RELATED"/>
    <property type="match status" value="1"/>
</dbReference>
<dbReference type="InterPro" id="IPR052337">
    <property type="entry name" value="SAT4-like"/>
</dbReference>
<evidence type="ECO:0000256" key="1">
    <source>
        <dbReference type="ARBA" id="ARBA00004141"/>
    </source>
</evidence>
<dbReference type="InterPro" id="IPR049326">
    <property type="entry name" value="Rhodopsin_dom_fungi"/>
</dbReference>
<feature type="transmembrane region" description="Helical" evidence="6">
    <location>
        <begin position="49"/>
        <end position="67"/>
    </location>
</feature>
<dbReference type="Proteomes" id="UP001521785">
    <property type="component" value="Unassembled WGS sequence"/>
</dbReference>
<proteinExistence type="inferred from homology"/>
<evidence type="ECO:0000259" key="7">
    <source>
        <dbReference type="Pfam" id="PF20684"/>
    </source>
</evidence>
<keyword evidence="4 6" id="KW-0472">Membrane</keyword>
<feature type="transmembrane region" description="Helical" evidence="6">
    <location>
        <begin position="76"/>
        <end position="95"/>
    </location>
</feature>
<dbReference type="PANTHER" id="PTHR33048">
    <property type="entry name" value="PTH11-LIKE INTEGRAL MEMBRANE PROTEIN (AFU_ORTHOLOGUE AFUA_5G11245)"/>
    <property type="match status" value="1"/>
</dbReference>
<accession>A0ABR3S7F0</accession>
<comment type="similarity">
    <text evidence="5">Belongs to the SAT4 family.</text>
</comment>
<name>A0ABR3S7F0_9PLEO</name>
<comment type="caution">
    <text evidence="8">The sequence shown here is derived from an EMBL/GenBank/DDBJ whole genome shotgun (WGS) entry which is preliminary data.</text>
</comment>
<evidence type="ECO:0000313" key="8">
    <source>
        <dbReference type="EMBL" id="KAL1612343.1"/>
    </source>
</evidence>
<keyword evidence="2 6" id="KW-0812">Transmembrane</keyword>